<keyword evidence="8" id="KW-1185">Reference proteome</keyword>
<organism evidence="7 8">
    <name type="scientific">Halomonas stenophila</name>
    <dbReference type="NCBI Taxonomy" id="795312"/>
    <lineage>
        <taxon>Bacteria</taxon>
        <taxon>Pseudomonadati</taxon>
        <taxon>Pseudomonadota</taxon>
        <taxon>Gammaproteobacteria</taxon>
        <taxon>Oceanospirillales</taxon>
        <taxon>Halomonadaceae</taxon>
        <taxon>Halomonas</taxon>
    </lineage>
</organism>
<keyword evidence="2 5" id="KW-0812">Transmembrane</keyword>
<dbReference type="RefSeq" id="WP_183384842.1">
    <property type="nucleotide sequence ID" value="NZ_JACHXR010000012.1"/>
</dbReference>
<dbReference type="GO" id="GO:0016020">
    <property type="term" value="C:membrane"/>
    <property type="evidence" value="ECO:0007669"/>
    <property type="project" value="UniProtKB-SubCell"/>
</dbReference>
<feature type="transmembrane region" description="Helical" evidence="5">
    <location>
        <begin position="108"/>
        <end position="126"/>
    </location>
</feature>
<dbReference type="PANTHER" id="PTHR43731">
    <property type="entry name" value="RHOMBOID PROTEASE"/>
    <property type="match status" value="1"/>
</dbReference>
<evidence type="ECO:0000256" key="4">
    <source>
        <dbReference type="ARBA" id="ARBA00023136"/>
    </source>
</evidence>
<evidence type="ECO:0000256" key="2">
    <source>
        <dbReference type="ARBA" id="ARBA00022692"/>
    </source>
</evidence>
<comment type="subcellular location">
    <subcellularLocation>
        <location evidence="1">Membrane</location>
        <topology evidence="1">Multi-pass membrane protein</topology>
    </subcellularLocation>
</comment>
<dbReference type="InterPro" id="IPR022764">
    <property type="entry name" value="Peptidase_S54_rhomboid_dom"/>
</dbReference>
<sequence>MRREREGPEWGERRGPSVIGLLLLVNGLAFLAQLAMPGPMFRYLALWPLGAPPEALPLPVGMPTGEFHLWQLLSYAFLHGSLFHLAINMFVLWMFGSPLERDWGSQRFALYYFLCVLAAGAVQLMVASMGQYAPTVGASGGIYALLLAFGMRYPNQYILLLIPPIPMKAKYFVVVIGLVELWFGIAGTRQGVAHFAHLAGMVAGLVLMLAWRQRPRPPSSRWRN</sequence>
<dbReference type="GO" id="GO:0006508">
    <property type="term" value="P:proteolysis"/>
    <property type="evidence" value="ECO:0007669"/>
    <property type="project" value="UniProtKB-KW"/>
</dbReference>
<dbReference type="AlphaFoldDB" id="A0A7W5EVT3"/>
<gene>
    <name evidence="7" type="ORF">FHR97_003265</name>
</gene>
<feature type="transmembrane region" description="Helical" evidence="5">
    <location>
        <begin position="21"/>
        <end position="41"/>
    </location>
</feature>
<evidence type="ECO:0000313" key="8">
    <source>
        <dbReference type="Proteomes" id="UP000518892"/>
    </source>
</evidence>
<keyword evidence="7" id="KW-0378">Hydrolase</keyword>
<feature type="transmembrane region" description="Helical" evidence="5">
    <location>
        <begin position="72"/>
        <end position="96"/>
    </location>
</feature>
<name>A0A7W5EVT3_9GAMM</name>
<dbReference type="GO" id="GO:0004252">
    <property type="term" value="F:serine-type endopeptidase activity"/>
    <property type="evidence" value="ECO:0007669"/>
    <property type="project" value="InterPro"/>
</dbReference>
<accession>A0A7W5EVT3</accession>
<dbReference type="Gene3D" id="1.20.1540.10">
    <property type="entry name" value="Rhomboid-like"/>
    <property type="match status" value="1"/>
</dbReference>
<proteinExistence type="predicted"/>
<dbReference type="PANTHER" id="PTHR43731:SF26">
    <property type="entry name" value="RHOMBOID-LIKE PROTEIN 10, CHLOROPLASTIC"/>
    <property type="match status" value="1"/>
</dbReference>
<evidence type="ECO:0000313" key="7">
    <source>
        <dbReference type="EMBL" id="MBB3232397.1"/>
    </source>
</evidence>
<keyword evidence="7" id="KW-0645">Protease</keyword>
<dbReference type="InterPro" id="IPR035952">
    <property type="entry name" value="Rhomboid-like_sf"/>
</dbReference>
<dbReference type="Pfam" id="PF01694">
    <property type="entry name" value="Rhomboid"/>
    <property type="match status" value="1"/>
</dbReference>
<dbReference type="EMBL" id="JACHXR010000012">
    <property type="protein sequence ID" value="MBB3232397.1"/>
    <property type="molecule type" value="Genomic_DNA"/>
</dbReference>
<dbReference type="Proteomes" id="UP000518892">
    <property type="component" value="Unassembled WGS sequence"/>
</dbReference>
<feature type="transmembrane region" description="Helical" evidence="5">
    <location>
        <begin position="132"/>
        <end position="149"/>
    </location>
</feature>
<feature type="transmembrane region" description="Helical" evidence="5">
    <location>
        <begin position="192"/>
        <end position="211"/>
    </location>
</feature>
<feature type="domain" description="Peptidase S54 rhomboid" evidence="6">
    <location>
        <begin position="68"/>
        <end position="210"/>
    </location>
</feature>
<evidence type="ECO:0000256" key="1">
    <source>
        <dbReference type="ARBA" id="ARBA00004141"/>
    </source>
</evidence>
<evidence type="ECO:0000256" key="3">
    <source>
        <dbReference type="ARBA" id="ARBA00022989"/>
    </source>
</evidence>
<comment type="caution">
    <text evidence="7">The sequence shown here is derived from an EMBL/GenBank/DDBJ whole genome shotgun (WGS) entry which is preliminary data.</text>
</comment>
<reference evidence="7 8" key="1">
    <citation type="submission" date="2020-08" db="EMBL/GenBank/DDBJ databases">
        <title>Genomic Encyclopedia of Type Strains, Phase III (KMG-III): the genomes of soil and plant-associated and newly described type strains.</title>
        <authorList>
            <person name="Whitman W."/>
        </authorList>
    </citation>
    <scope>NUCLEOTIDE SEQUENCE [LARGE SCALE GENOMIC DNA]</scope>
    <source>
        <strain evidence="7 8">CECT 7744</strain>
    </source>
</reference>
<keyword evidence="4 5" id="KW-0472">Membrane</keyword>
<protein>
    <submittedName>
        <fullName evidence="7">Membrane associated rhomboid family serine protease</fullName>
    </submittedName>
</protein>
<dbReference type="InterPro" id="IPR050925">
    <property type="entry name" value="Rhomboid_protease_S54"/>
</dbReference>
<evidence type="ECO:0000256" key="5">
    <source>
        <dbReference type="SAM" id="Phobius"/>
    </source>
</evidence>
<keyword evidence="3 5" id="KW-1133">Transmembrane helix</keyword>
<dbReference type="SUPFAM" id="SSF144091">
    <property type="entry name" value="Rhomboid-like"/>
    <property type="match status" value="1"/>
</dbReference>
<evidence type="ECO:0000259" key="6">
    <source>
        <dbReference type="Pfam" id="PF01694"/>
    </source>
</evidence>